<dbReference type="SMART" id="SM00756">
    <property type="entry name" value="VKc"/>
    <property type="match status" value="1"/>
</dbReference>
<dbReference type="EMBL" id="JAGRRH010000007">
    <property type="protein sequence ID" value="KAG7366392.1"/>
    <property type="molecule type" value="Genomic_DNA"/>
</dbReference>
<dbReference type="InterPro" id="IPR012932">
    <property type="entry name" value="VKOR"/>
</dbReference>
<protein>
    <submittedName>
        <fullName evidence="3">Vitamin K epoxide reductase family protein</fullName>
    </submittedName>
</protein>
<dbReference type="GO" id="GO:0042373">
    <property type="term" value="P:vitamin K metabolic process"/>
    <property type="evidence" value="ECO:0007669"/>
    <property type="project" value="InterPro"/>
</dbReference>
<feature type="transmembrane region" description="Helical" evidence="1">
    <location>
        <begin position="73"/>
        <end position="99"/>
    </location>
</feature>
<dbReference type="InterPro" id="IPR042406">
    <property type="entry name" value="VKORC1/VKORC1L1"/>
</dbReference>
<dbReference type="OrthoDB" id="17010at2759"/>
<organism evidence="3 4">
    <name type="scientific">Nitzschia inconspicua</name>
    <dbReference type="NCBI Taxonomy" id="303405"/>
    <lineage>
        <taxon>Eukaryota</taxon>
        <taxon>Sar</taxon>
        <taxon>Stramenopiles</taxon>
        <taxon>Ochrophyta</taxon>
        <taxon>Bacillariophyta</taxon>
        <taxon>Bacillariophyceae</taxon>
        <taxon>Bacillariophycidae</taxon>
        <taxon>Bacillariales</taxon>
        <taxon>Bacillariaceae</taxon>
        <taxon>Nitzschia</taxon>
    </lineage>
</organism>
<evidence type="ECO:0000313" key="3">
    <source>
        <dbReference type="EMBL" id="KAG7366392.1"/>
    </source>
</evidence>
<dbReference type="PANTHER" id="PTHR14519">
    <property type="entry name" value="VITAMIN K EPOXIDE REDUCTASE COMPLEX, SUBUNIT 1"/>
    <property type="match status" value="1"/>
</dbReference>
<proteinExistence type="predicted"/>
<dbReference type="Proteomes" id="UP000693970">
    <property type="component" value="Unassembled WGS sequence"/>
</dbReference>
<keyword evidence="1" id="KW-1133">Transmembrane helix</keyword>
<dbReference type="AlphaFoldDB" id="A0A9K3LQQ3"/>
<comment type="caution">
    <text evidence="3">The sequence shown here is derived from an EMBL/GenBank/DDBJ whole genome shotgun (WGS) entry which is preliminary data.</text>
</comment>
<accession>A0A9K3LQQ3</accession>
<gene>
    <name evidence="3" type="ORF">IV203_029062</name>
</gene>
<feature type="transmembrane region" description="Helical" evidence="1">
    <location>
        <begin position="111"/>
        <end position="133"/>
    </location>
</feature>
<feature type="domain" description="Vitamin K epoxide reductase" evidence="2">
    <location>
        <begin position="13"/>
        <end position="158"/>
    </location>
</feature>
<dbReference type="GO" id="GO:0047057">
    <property type="term" value="F:vitamin-K-epoxide reductase (warfarin-sensitive) activity"/>
    <property type="evidence" value="ECO:0007669"/>
    <property type="project" value="InterPro"/>
</dbReference>
<name>A0A9K3LQQ3_9STRA</name>
<keyword evidence="1" id="KW-0472">Membrane</keyword>
<keyword evidence="4" id="KW-1185">Reference proteome</keyword>
<evidence type="ECO:0000259" key="2">
    <source>
        <dbReference type="SMART" id="SM00756"/>
    </source>
</evidence>
<evidence type="ECO:0000313" key="4">
    <source>
        <dbReference type="Proteomes" id="UP000693970"/>
    </source>
</evidence>
<reference evidence="3" key="1">
    <citation type="journal article" date="2021" name="Sci. Rep.">
        <title>Diploid genomic architecture of Nitzschia inconspicua, an elite biomass production diatom.</title>
        <authorList>
            <person name="Oliver A."/>
            <person name="Podell S."/>
            <person name="Pinowska A."/>
            <person name="Traller J.C."/>
            <person name="Smith S.R."/>
            <person name="McClure R."/>
            <person name="Beliaev A."/>
            <person name="Bohutskyi P."/>
            <person name="Hill E.A."/>
            <person name="Rabines A."/>
            <person name="Zheng H."/>
            <person name="Allen L.Z."/>
            <person name="Kuo A."/>
            <person name="Grigoriev I.V."/>
            <person name="Allen A.E."/>
            <person name="Hazlebeck D."/>
            <person name="Allen E.E."/>
        </authorList>
    </citation>
    <scope>NUCLEOTIDE SEQUENCE</scope>
    <source>
        <strain evidence="3">Hildebrandi</strain>
    </source>
</reference>
<dbReference type="Pfam" id="PF07884">
    <property type="entry name" value="VKOR"/>
    <property type="match status" value="1"/>
</dbReference>
<reference evidence="3" key="2">
    <citation type="submission" date="2021-04" db="EMBL/GenBank/DDBJ databases">
        <authorList>
            <person name="Podell S."/>
        </authorList>
    </citation>
    <scope>NUCLEOTIDE SEQUENCE</scope>
    <source>
        <strain evidence="3">Hildebrandi</strain>
    </source>
</reference>
<evidence type="ECO:0000256" key="1">
    <source>
        <dbReference type="SAM" id="Phobius"/>
    </source>
</evidence>
<dbReference type="PANTHER" id="PTHR14519:SF5">
    <property type="entry name" value="VITAMIN K EPOXIDE REDUCTASE COMPLEX SUBUNIT 1-LIKE PROTEIN 1"/>
    <property type="match status" value="1"/>
</dbReference>
<keyword evidence="1" id="KW-0812">Transmembrane</keyword>
<feature type="transmembrane region" description="Helical" evidence="1">
    <location>
        <begin position="15"/>
        <end position="32"/>
    </location>
</feature>
<sequence>MPSSASPFTSRHNRTIPWALLGGILSIYALYVEHMVHRRQTHPEAEPFVALCDIEQIGASCSNVFQLPEGRMLTYFGIVPAGSILDVPNAALGWVYYTIWIVVAPKLPSKLILLVASLAMASSVWLAVQLLMLKELCLLCWSTHVINSRLWWCAFSNNRTSGAVSTPKEKKIKRV</sequence>